<dbReference type="SMART" id="SM00487">
    <property type="entry name" value="DEXDc"/>
    <property type="match status" value="1"/>
</dbReference>
<dbReference type="Proteomes" id="UP000001876">
    <property type="component" value="Unassembled WGS sequence"/>
</dbReference>
<dbReference type="PROSITE" id="PS51192">
    <property type="entry name" value="HELICASE_ATP_BIND_1"/>
    <property type="match status" value="1"/>
</dbReference>
<accession>C1MJ99</accession>
<dbReference type="STRING" id="564608.C1MJ99"/>
<dbReference type="GO" id="GO:0005524">
    <property type="term" value="F:ATP binding"/>
    <property type="evidence" value="ECO:0007669"/>
    <property type="project" value="InterPro"/>
</dbReference>
<dbReference type="PANTHER" id="PTHR10799">
    <property type="entry name" value="SNF2/RAD54 HELICASE FAMILY"/>
    <property type="match status" value="1"/>
</dbReference>
<dbReference type="RefSeq" id="XP_003055275.1">
    <property type="nucleotide sequence ID" value="XM_003055229.1"/>
</dbReference>
<gene>
    <name evidence="5" type="ORF">MICPUCDRAFT_12258</name>
</gene>
<dbReference type="Gene3D" id="3.40.50.300">
    <property type="entry name" value="P-loop containing nucleotide triphosphate hydrolases"/>
    <property type="match status" value="1"/>
</dbReference>
<dbReference type="InterPro" id="IPR014001">
    <property type="entry name" value="Helicase_ATP-bd"/>
</dbReference>
<proteinExistence type="predicted"/>
<reference evidence="5 6" key="1">
    <citation type="journal article" date="2009" name="Science">
        <title>Green evolution and dynamic adaptations revealed by genomes of the marine picoeukaryotes Micromonas.</title>
        <authorList>
            <person name="Worden A.Z."/>
            <person name="Lee J.H."/>
            <person name="Mock T."/>
            <person name="Rouze P."/>
            <person name="Simmons M.P."/>
            <person name="Aerts A.L."/>
            <person name="Allen A.E."/>
            <person name="Cuvelier M.L."/>
            <person name="Derelle E."/>
            <person name="Everett M.V."/>
            <person name="Foulon E."/>
            <person name="Grimwood J."/>
            <person name="Gundlach H."/>
            <person name="Henrissat B."/>
            <person name="Napoli C."/>
            <person name="McDonald S.M."/>
            <person name="Parker M.S."/>
            <person name="Rombauts S."/>
            <person name="Salamov A."/>
            <person name="Von Dassow P."/>
            <person name="Badger J.H."/>
            <person name="Coutinho P.M."/>
            <person name="Demir E."/>
            <person name="Dubchak I."/>
            <person name="Gentemann C."/>
            <person name="Eikrem W."/>
            <person name="Gready J.E."/>
            <person name="John U."/>
            <person name="Lanier W."/>
            <person name="Lindquist E.A."/>
            <person name="Lucas S."/>
            <person name="Mayer K.F."/>
            <person name="Moreau H."/>
            <person name="Not F."/>
            <person name="Otillar R."/>
            <person name="Panaud O."/>
            <person name="Pangilinan J."/>
            <person name="Paulsen I."/>
            <person name="Piegu B."/>
            <person name="Poliakov A."/>
            <person name="Robbens S."/>
            <person name="Schmutz J."/>
            <person name="Toulza E."/>
            <person name="Wyss T."/>
            <person name="Zelensky A."/>
            <person name="Zhou K."/>
            <person name="Armbrust E.V."/>
            <person name="Bhattacharya D."/>
            <person name="Goodenough U.W."/>
            <person name="Van de Peer Y."/>
            <person name="Grigoriev I.V."/>
        </authorList>
    </citation>
    <scope>NUCLEOTIDE SEQUENCE [LARGE SCALE GENOMIC DNA]</scope>
    <source>
        <strain evidence="5 6">CCMP1545</strain>
    </source>
</reference>
<feature type="compositionally biased region" description="Gly residues" evidence="2">
    <location>
        <begin position="319"/>
        <end position="342"/>
    </location>
</feature>
<dbReference type="GO" id="GO:0016787">
    <property type="term" value="F:hydrolase activity"/>
    <property type="evidence" value="ECO:0007669"/>
    <property type="project" value="UniProtKB-KW"/>
</dbReference>
<dbReference type="CDD" id="cd17919">
    <property type="entry name" value="DEXHc_Snf"/>
    <property type="match status" value="1"/>
</dbReference>
<sequence>MKALAPFVEEKVRDKIIADGEAYAPSEKILTPVDNQPEKIKAVLREYQLEGIRWMTRMYDDGCSCILADEMGLGKTLQSISFLACLHEMRNVKGPHLVICPLSVLSSWMDELQKWCPSFRVVRLHSTDENERQRLRKEVVMNVGSYDVAVTTYEMACNPTFNLTLSQKVYWRTMILDEGHKVKIEETAAHGVLSRVHRQHTLLLTGTPVQNNLHELYAILAFLHPDVFTSAKAFDAAFDLGSKEHKVDSGTLNHAHFLMKPFVLRRIKGEVEVSLPEKTETKIMCPLSPAQTFWYRRLLMRESGALNEAESAMLRKHSGGGGGGGDGAKSSEGGGGGGGGGGGEKKLQSLLMQLRKCCNHPFLFAGTDVPEDGVPIEELVEASGKLAVLDRILRRLKDAGHRVVLFSQFTSMLDILSDFLTLRGYQARSIHWFPYDRYARLDGSTNRVQRSVDIAAFNRPNSPMFAFLLSTRAGGLGVNLQTADTCILFDSDWNPQVDTQAMARVHRIGQKKPVHVYRLITADSVEERMQQRAEKKLFLEQMVSRGSTKQAEELGKLENNDLYGMLRFGVD</sequence>
<evidence type="ECO:0000259" key="3">
    <source>
        <dbReference type="PROSITE" id="PS51192"/>
    </source>
</evidence>
<feature type="region of interest" description="Disordered" evidence="2">
    <location>
        <begin position="314"/>
        <end position="343"/>
    </location>
</feature>
<dbReference type="GeneID" id="9680468"/>
<dbReference type="OMA" id="WFKVEDC"/>
<evidence type="ECO:0000256" key="1">
    <source>
        <dbReference type="ARBA" id="ARBA00022801"/>
    </source>
</evidence>
<dbReference type="InterPro" id="IPR000330">
    <property type="entry name" value="SNF2_N"/>
</dbReference>
<organism evidence="6">
    <name type="scientific">Micromonas pusilla (strain CCMP1545)</name>
    <name type="common">Picoplanktonic green alga</name>
    <dbReference type="NCBI Taxonomy" id="564608"/>
    <lineage>
        <taxon>Eukaryota</taxon>
        <taxon>Viridiplantae</taxon>
        <taxon>Chlorophyta</taxon>
        <taxon>Mamiellophyceae</taxon>
        <taxon>Mamiellales</taxon>
        <taxon>Mamiellaceae</taxon>
        <taxon>Micromonas</taxon>
    </lineage>
</organism>
<dbReference type="InterPro" id="IPR049730">
    <property type="entry name" value="SNF2/RAD54-like_C"/>
</dbReference>
<dbReference type="Pfam" id="PF00176">
    <property type="entry name" value="SNF2-rel_dom"/>
    <property type="match status" value="1"/>
</dbReference>
<dbReference type="InterPro" id="IPR001650">
    <property type="entry name" value="Helicase_C-like"/>
</dbReference>
<dbReference type="eggNOG" id="KOG0385">
    <property type="taxonomic scope" value="Eukaryota"/>
</dbReference>
<feature type="domain" description="Helicase ATP-binding" evidence="3">
    <location>
        <begin position="56"/>
        <end position="226"/>
    </location>
</feature>
<dbReference type="SMART" id="SM00490">
    <property type="entry name" value="HELICc"/>
    <property type="match status" value="1"/>
</dbReference>
<evidence type="ECO:0000313" key="5">
    <source>
        <dbReference type="EMBL" id="EEH60527.1"/>
    </source>
</evidence>
<dbReference type="KEGG" id="mpp:MICPUCDRAFT_12258"/>
<protein>
    <submittedName>
        <fullName evidence="5">Predicted protein</fullName>
    </submittedName>
</protein>
<evidence type="ECO:0000256" key="2">
    <source>
        <dbReference type="SAM" id="MobiDB-lite"/>
    </source>
</evidence>
<dbReference type="CDD" id="cd18793">
    <property type="entry name" value="SF2_C_SNF"/>
    <property type="match status" value="1"/>
</dbReference>
<feature type="non-terminal residue" evidence="5">
    <location>
        <position position="571"/>
    </location>
</feature>
<dbReference type="InterPro" id="IPR027417">
    <property type="entry name" value="P-loop_NTPase"/>
</dbReference>
<dbReference type="InterPro" id="IPR038718">
    <property type="entry name" value="SNF2-like_sf"/>
</dbReference>
<dbReference type="Pfam" id="PF00271">
    <property type="entry name" value="Helicase_C"/>
    <property type="match status" value="1"/>
</dbReference>
<keyword evidence="6" id="KW-1185">Reference proteome</keyword>
<evidence type="ECO:0000259" key="4">
    <source>
        <dbReference type="PROSITE" id="PS51194"/>
    </source>
</evidence>
<dbReference type="Gene3D" id="3.40.50.10810">
    <property type="entry name" value="Tandem AAA-ATPase domain"/>
    <property type="match status" value="1"/>
</dbReference>
<dbReference type="EMBL" id="GG663735">
    <property type="protein sequence ID" value="EEH60527.1"/>
    <property type="molecule type" value="Genomic_DNA"/>
</dbReference>
<feature type="domain" description="Helicase C-terminal" evidence="4">
    <location>
        <begin position="388"/>
        <end position="555"/>
    </location>
</feature>
<keyword evidence="1" id="KW-0378">Hydrolase</keyword>
<dbReference type="PROSITE" id="PS51194">
    <property type="entry name" value="HELICASE_CTER"/>
    <property type="match status" value="1"/>
</dbReference>
<dbReference type="OrthoDB" id="1899296at2759"/>
<evidence type="ECO:0000313" key="6">
    <source>
        <dbReference type="Proteomes" id="UP000001876"/>
    </source>
</evidence>
<dbReference type="AlphaFoldDB" id="C1MJ99"/>
<dbReference type="SUPFAM" id="SSF52540">
    <property type="entry name" value="P-loop containing nucleoside triphosphate hydrolases"/>
    <property type="match status" value="2"/>
</dbReference>
<name>C1MJ99_MICPC</name>